<dbReference type="InterPro" id="IPR036770">
    <property type="entry name" value="Ankyrin_rpt-contain_sf"/>
</dbReference>
<keyword evidence="5 7" id="KW-0040">ANK repeat</keyword>
<feature type="transmembrane region" description="Helical" evidence="8">
    <location>
        <begin position="421"/>
        <end position="442"/>
    </location>
</feature>
<evidence type="ECO:0000256" key="2">
    <source>
        <dbReference type="ARBA" id="ARBA00022692"/>
    </source>
</evidence>
<evidence type="ECO:0000256" key="6">
    <source>
        <dbReference type="ARBA" id="ARBA00023136"/>
    </source>
</evidence>
<proteinExistence type="predicted"/>
<feature type="repeat" description="ANK" evidence="7">
    <location>
        <begin position="135"/>
        <end position="157"/>
    </location>
</feature>
<dbReference type="STRING" id="3659.A0A0A0LCQ0"/>
<evidence type="ECO:0000256" key="7">
    <source>
        <dbReference type="PROSITE-ProRule" id="PRU00023"/>
    </source>
</evidence>
<accession>A0A0A0LCQ0</accession>
<evidence type="ECO:0000256" key="4">
    <source>
        <dbReference type="ARBA" id="ARBA00022989"/>
    </source>
</evidence>
<reference evidence="10 11" key="4">
    <citation type="journal article" date="2011" name="BMC Genomics">
        <title>RNA-Seq improves annotation of protein-coding genes in the cucumber genome.</title>
        <authorList>
            <person name="Li Z."/>
            <person name="Zhang Z."/>
            <person name="Yan P."/>
            <person name="Huang S."/>
            <person name="Fei Z."/>
            <person name="Lin K."/>
        </authorList>
    </citation>
    <scope>NUCLEOTIDE SEQUENCE [LARGE SCALE GENOMIC DNA]</scope>
    <source>
        <strain evidence="11">cv. 9930</strain>
    </source>
</reference>
<dbReference type="Pfam" id="PF13962">
    <property type="entry name" value="PGG"/>
    <property type="match status" value="2"/>
</dbReference>
<protein>
    <recommendedName>
        <fullName evidence="9">PGG domain-containing protein</fullName>
    </recommendedName>
</protein>
<dbReference type="EMBL" id="CM002924">
    <property type="protein sequence ID" value="KGN59795.1"/>
    <property type="molecule type" value="Genomic_DNA"/>
</dbReference>
<reference evidence="10 11" key="3">
    <citation type="journal article" date="2010" name="BMC Genomics">
        <title>Transcriptome sequencing and comparative analysis of cucumber flowers with different sex types.</title>
        <authorList>
            <person name="Guo S."/>
            <person name="Zheng Y."/>
            <person name="Joung J.G."/>
            <person name="Liu S."/>
            <person name="Zhang Z."/>
            <person name="Crasta O.R."/>
            <person name="Sobral B.W."/>
            <person name="Xu Y."/>
            <person name="Huang S."/>
            <person name="Fei Z."/>
        </authorList>
    </citation>
    <scope>NUCLEOTIDE SEQUENCE [LARGE SCALE GENOMIC DNA]</scope>
    <source>
        <strain evidence="11">cv. 9930</strain>
    </source>
</reference>
<evidence type="ECO:0000313" key="10">
    <source>
        <dbReference type="EMBL" id="KGN59795.1"/>
    </source>
</evidence>
<evidence type="ECO:0000256" key="5">
    <source>
        <dbReference type="ARBA" id="ARBA00023043"/>
    </source>
</evidence>
<dbReference type="PROSITE" id="PS50088">
    <property type="entry name" value="ANK_REPEAT"/>
    <property type="match status" value="2"/>
</dbReference>
<dbReference type="SUPFAM" id="SSF48403">
    <property type="entry name" value="Ankyrin repeat"/>
    <property type="match status" value="1"/>
</dbReference>
<keyword evidence="4 8" id="KW-1133">Transmembrane helix</keyword>
<dbReference type="InterPro" id="IPR002110">
    <property type="entry name" value="Ankyrin_rpt"/>
</dbReference>
<reference evidence="10 11" key="2">
    <citation type="journal article" date="2009" name="PLoS ONE">
        <title>An integrated genetic and cytogenetic map of the cucumber genome.</title>
        <authorList>
            <person name="Ren Y."/>
            <person name="Zhang Z."/>
            <person name="Liu J."/>
            <person name="Staub J.E."/>
            <person name="Han Y."/>
            <person name="Cheng Z."/>
            <person name="Li X."/>
            <person name="Lu J."/>
            <person name="Miao H."/>
            <person name="Kang H."/>
            <person name="Xie B."/>
            <person name="Gu X."/>
            <person name="Wang X."/>
            <person name="Du Y."/>
            <person name="Jin W."/>
            <person name="Huang S."/>
        </authorList>
    </citation>
    <scope>NUCLEOTIDE SEQUENCE [LARGE SCALE GENOMIC DNA]</scope>
    <source>
        <strain evidence="11">cv. 9930</strain>
    </source>
</reference>
<keyword evidence="3" id="KW-0677">Repeat</keyword>
<evidence type="ECO:0000256" key="1">
    <source>
        <dbReference type="ARBA" id="ARBA00004141"/>
    </source>
</evidence>
<dbReference type="AlphaFoldDB" id="A0A0A0LCQ0"/>
<evidence type="ECO:0000259" key="9">
    <source>
        <dbReference type="Pfam" id="PF13962"/>
    </source>
</evidence>
<sequence length="501" mass="57047">MEYNHQEITQLLSSSDAENRQVVISMSVVEEDITKLYEASKIGCVETLKTLIQQHPYLIQKASIYTIETPLLHVSVSHGYLEFTQVLLNHNPQLAAEVDVYQRTPLHIACANGCIEMVRAMLEKNTSACLVEDHNGFIPLHYAVTRGNIEMMELLINARPQSILMKLNNGKTVLHLCVEGNHLEGLKLLIAQTLLLFEDFLNTVDDVGNTILDLSVMLRRIEMVGYLLTIPEVNTRTSMTDFSSSNRRKRLQSRKITITKSLQRQRRESISLWTTKKLKRRTFDKMSKKLEYQGDWVHEVQDTMMLVATVIATVTFQGGVNPPGGIWQQDTSFNYSDFNNSTNSWNQWFKSLSLYDDLTNTINPNNNLTVLFPAGTGVMGYQQPQIYWIYLCVNTISFLASVSVILMIVGRFPLKNRIFSWILSLTMCTAVVSLAIGYLIGVKMINLMAIEDYIKFNEFDNVLPSTVFCWLGVVGMVGLWQVAHFLKSLFHIFTSKLKPHI</sequence>
<name>A0A0A0LCQ0_CUCSA</name>
<dbReference type="Proteomes" id="UP000029981">
    <property type="component" value="Chromosome 3"/>
</dbReference>
<dbReference type="SMART" id="SM00248">
    <property type="entry name" value="ANK"/>
    <property type="match status" value="5"/>
</dbReference>
<dbReference type="OrthoDB" id="7729168at2759"/>
<dbReference type="eggNOG" id="KOG0504">
    <property type="taxonomic scope" value="Eukaryota"/>
</dbReference>
<dbReference type="GO" id="GO:0016020">
    <property type="term" value="C:membrane"/>
    <property type="evidence" value="ECO:0007669"/>
    <property type="project" value="UniProtKB-SubCell"/>
</dbReference>
<keyword evidence="6 8" id="KW-0472">Membrane</keyword>
<evidence type="ECO:0000256" key="3">
    <source>
        <dbReference type="ARBA" id="ARBA00022737"/>
    </source>
</evidence>
<feature type="domain" description="PGG" evidence="9">
    <location>
        <begin position="295"/>
        <end position="331"/>
    </location>
</feature>
<evidence type="ECO:0000256" key="8">
    <source>
        <dbReference type="SAM" id="Phobius"/>
    </source>
</evidence>
<feature type="transmembrane region" description="Helical" evidence="8">
    <location>
        <begin position="387"/>
        <end position="409"/>
    </location>
</feature>
<keyword evidence="11" id="KW-1185">Reference proteome</keyword>
<dbReference type="PANTHER" id="PTHR24186:SF37">
    <property type="entry name" value="PGG DOMAIN-CONTAINING PROTEIN"/>
    <property type="match status" value="1"/>
</dbReference>
<feature type="repeat" description="ANK" evidence="7">
    <location>
        <begin position="101"/>
        <end position="133"/>
    </location>
</feature>
<organism evidence="10 11">
    <name type="scientific">Cucumis sativus</name>
    <name type="common">Cucumber</name>
    <dbReference type="NCBI Taxonomy" id="3659"/>
    <lineage>
        <taxon>Eukaryota</taxon>
        <taxon>Viridiplantae</taxon>
        <taxon>Streptophyta</taxon>
        <taxon>Embryophyta</taxon>
        <taxon>Tracheophyta</taxon>
        <taxon>Spermatophyta</taxon>
        <taxon>Magnoliopsida</taxon>
        <taxon>eudicotyledons</taxon>
        <taxon>Gunneridae</taxon>
        <taxon>Pentapetalae</taxon>
        <taxon>rosids</taxon>
        <taxon>fabids</taxon>
        <taxon>Cucurbitales</taxon>
        <taxon>Cucurbitaceae</taxon>
        <taxon>Benincaseae</taxon>
        <taxon>Cucumis</taxon>
    </lineage>
</organism>
<comment type="subcellular location">
    <subcellularLocation>
        <location evidence="1">Membrane</location>
        <topology evidence="1">Multi-pass membrane protein</topology>
    </subcellularLocation>
</comment>
<dbReference type="Gramene" id="KGN59795">
    <property type="protein sequence ID" value="KGN59795"/>
    <property type="gene ID" value="Csa_3G847090"/>
</dbReference>
<feature type="transmembrane region" description="Helical" evidence="8">
    <location>
        <begin position="462"/>
        <end position="486"/>
    </location>
</feature>
<dbReference type="Gene3D" id="1.25.40.20">
    <property type="entry name" value="Ankyrin repeat-containing domain"/>
    <property type="match status" value="1"/>
</dbReference>
<evidence type="ECO:0000313" key="11">
    <source>
        <dbReference type="Proteomes" id="UP000029981"/>
    </source>
</evidence>
<dbReference type="KEGG" id="csv:101204214"/>
<dbReference type="PANTHER" id="PTHR24186">
    <property type="entry name" value="PROTEIN PHOSPHATASE 1 REGULATORY SUBUNIT"/>
    <property type="match status" value="1"/>
</dbReference>
<dbReference type="PROSITE" id="PS50297">
    <property type="entry name" value="ANK_REP_REGION"/>
    <property type="match status" value="2"/>
</dbReference>
<keyword evidence="2 8" id="KW-0812">Transmembrane</keyword>
<dbReference type="Pfam" id="PF12796">
    <property type="entry name" value="Ank_2"/>
    <property type="match status" value="1"/>
</dbReference>
<gene>
    <name evidence="10" type="ORF">Csa_3G847090</name>
</gene>
<dbReference type="InterPro" id="IPR026961">
    <property type="entry name" value="PGG_dom"/>
</dbReference>
<dbReference type="OMA" id="ACPDYGF"/>
<feature type="domain" description="PGG" evidence="9">
    <location>
        <begin position="374"/>
        <end position="442"/>
    </location>
</feature>
<reference evidence="10 11" key="1">
    <citation type="journal article" date="2009" name="Nat. Genet.">
        <title>The genome of the cucumber, Cucumis sativus L.</title>
        <authorList>
            <person name="Huang S."/>
            <person name="Li R."/>
            <person name="Zhang Z."/>
            <person name="Li L."/>
            <person name="Gu X."/>
            <person name="Fan W."/>
            <person name="Lucas W.J."/>
            <person name="Wang X."/>
            <person name="Xie B."/>
            <person name="Ni P."/>
            <person name="Ren Y."/>
            <person name="Zhu H."/>
            <person name="Li J."/>
            <person name="Lin K."/>
            <person name="Jin W."/>
            <person name="Fei Z."/>
            <person name="Li G."/>
            <person name="Staub J."/>
            <person name="Kilian A."/>
            <person name="van der Vossen E.A."/>
            <person name="Wu Y."/>
            <person name="Guo J."/>
            <person name="He J."/>
            <person name="Jia Z."/>
            <person name="Ren Y."/>
            <person name="Tian G."/>
            <person name="Lu Y."/>
            <person name="Ruan J."/>
            <person name="Qian W."/>
            <person name="Wang M."/>
            <person name="Huang Q."/>
            <person name="Li B."/>
            <person name="Xuan Z."/>
            <person name="Cao J."/>
            <person name="Asan"/>
            <person name="Wu Z."/>
            <person name="Zhang J."/>
            <person name="Cai Q."/>
            <person name="Bai Y."/>
            <person name="Zhao B."/>
            <person name="Han Y."/>
            <person name="Li Y."/>
            <person name="Li X."/>
            <person name="Wang S."/>
            <person name="Shi Q."/>
            <person name="Liu S."/>
            <person name="Cho W.K."/>
            <person name="Kim J.Y."/>
            <person name="Xu Y."/>
            <person name="Heller-Uszynska K."/>
            <person name="Miao H."/>
            <person name="Cheng Z."/>
            <person name="Zhang S."/>
            <person name="Wu J."/>
            <person name="Yang Y."/>
            <person name="Kang H."/>
            <person name="Li M."/>
            <person name="Liang H."/>
            <person name="Ren X."/>
            <person name="Shi Z."/>
            <person name="Wen M."/>
            <person name="Jian M."/>
            <person name="Yang H."/>
            <person name="Zhang G."/>
            <person name="Yang Z."/>
            <person name="Chen R."/>
            <person name="Liu S."/>
            <person name="Li J."/>
            <person name="Ma L."/>
            <person name="Liu H."/>
            <person name="Zhou Y."/>
            <person name="Zhao J."/>
            <person name="Fang X."/>
            <person name="Li G."/>
            <person name="Fang L."/>
            <person name="Li Y."/>
            <person name="Liu D."/>
            <person name="Zheng H."/>
            <person name="Zhang Y."/>
            <person name="Qin N."/>
            <person name="Li Z."/>
            <person name="Yang G."/>
            <person name="Yang S."/>
            <person name="Bolund L."/>
            <person name="Kristiansen K."/>
            <person name="Zheng H."/>
            <person name="Li S."/>
            <person name="Zhang X."/>
            <person name="Yang H."/>
            <person name="Wang J."/>
            <person name="Sun R."/>
            <person name="Zhang B."/>
            <person name="Jiang S."/>
            <person name="Wang J."/>
            <person name="Du Y."/>
            <person name="Li S."/>
        </authorList>
    </citation>
    <scope>NUCLEOTIDE SEQUENCE [LARGE SCALE GENOMIC DNA]</scope>
    <source>
        <strain evidence="11">cv. 9930</strain>
    </source>
</reference>